<evidence type="ECO:0000259" key="3">
    <source>
        <dbReference type="PROSITE" id="PS51186"/>
    </source>
</evidence>
<dbReference type="Gene3D" id="3.40.630.30">
    <property type="match status" value="1"/>
</dbReference>
<dbReference type="EMBL" id="JAAGKO020000104">
    <property type="protein sequence ID" value="MDI5967627.1"/>
    <property type="molecule type" value="Genomic_DNA"/>
</dbReference>
<dbReference type="Pfam" id="PF00583">
    <property type="entry name" value="Acetyltransf_1"/>
    <property type="match status" value="1"/>
</dbReference>
<keyword evidence="5" id="KW-1185">Reference proteome</keyword>
<gene>
    <name evidence="4" type="ORF">POF43_033735</name>
</gene>
<sequence>MIRQATADDLGVLHTMMLEMAELEEATDQIHTTRQELHDALFGPDQVAFAHIVEDEETGRAVGYTLWCRVYCTWRGLAVHIDDIYVRPEAEGQGHEKALMRVLARVCADRGYRHMQWWATEGNKAAMEFYGTLKAERPAIRDHEDNHELIILRLSGQPLADLAQDR</sequence>
<evidence type="ECO:0000256" key="2">
    <source>
        <dbReference type="ARBA" id="ARBA00023315"/>
    </source>
</evidence>
<accession>A0ABT6WAW3</accession>
<dbReference type="CDD" id="cd04301">
    <property type="entry name" value="NAT_SF"/>
    <property type="match status" value="1"/>
</dbReference>
<dbReference type="SUPFAM" id="SSF55729">
    <property type="entry name" value="Acyl-CoA N-acyltransferases (Nat)"/>
    <property type="match status" value="1"/>
</dbReference>
<evidence type="ECO:0000256" key="1">
    <source>
        <dbReference type="ARBA" id="ARBA00022679"/>
    </source>
</evidence>
<reference evidence="4 5" key="1">
    <citation type="submission" date="2023-05" db="EMBL/GenBank/DDBJ databases">
        <title>Streptantibioticus silvisoli sp. nov., acidotolerant actinomycetes 1 from pine litter.</title>
        <authorList>
            <person name="Swiecimska M."/>
            <person name="Golinska P."/>
            <person name="Sangal V."/>
            <person name="Wachnowicz B."/>
            <person name="Goodfellow M."/>
        </authorList>
    </citation>
    <scope>NUCLEOTIDE SEQUENCE [LARGE SCALE GENOMIC DNA]</scope>
    <source>
        <strain evidence="4 5">SL54</strain>
    </source>
</reference>
<evidence type="ECO:0000313" key="4">
    <source>
        <dbReference type="EMBL" id="MDI5967627.1"/>
    </source>
</evidence>
<dbReference type="PROSITE" id="PS51186">
    <property type="entry name" value="GNAT"/>
    <property type="match status" value="1"/>
</dbReference>
<keyword evidence="2" id="KW-0012">Acyltransferase</keyword>
<dbReference type="RefSeq" id="WP_271323226.1">
    <property type="nucleotide sequence ID" value="NZ_JAAGKO020000104.1"/>
</dbReference>
<evidence type="ECO:0000313" key="5">
    <source>
        <dbReference type="Proteomes" id="UP001156398"/>
    </source>
</evidence>
<keyword evidence="1" id="KW-0808">Transferase</keyword>
<dbReference type="InterPro" id="IPR016181">
    <property type="entry name" value="Acyl_CoA_acyltransferase"/>
</dbReference>
<organism evidence="4 5">
    <name type="scientific">Streptantibioticus silvisoli</name>
    <dbReference type="NCBI Taxonomy" id="2705255"/>
    <lineage>
        <taxon>Bacteria</taxon>
        <taxon>Bacillati</taxon>
        <taxon>Actinomycetota</taxon>
        <taxon>Actinomycetes</taxon>
        <taxon>Kitasatosporales</taxon>
        <taxon>Streptomycetaceae</taxon>
        <taxon>Streptantibioticus</taxon>
    </lineage>
</organism>
<dbReference type="PANTHER" id="PTHR10545:SF29">
    <property type="entry name" value="GH14572P-RELATED"/>
    <property type="match status" value="1"/>
</dbReference>
<dbReference type="InterPro" id="IPR051016">
    <property type="entry name" value="Diverse_Substrate_AcTransf"/>
</dbReference>
<protein>
    <submittedName>
        <fullName evidence="4">GNAT family N-acetyltransferase</fullName>
    </submittedName>
</protein>
<dbReference type="Proteomes" id="UP001156398">
    <property type="component" value="Unassembled WGS sequence"/>
</dbReference>
<proteinExistence type="predicted"/>
<feature type="domain" description="N-acetyltransferase" evidence="3">
    <location>
        <begin position="1"/>
        <end position="155"/>
    </location>
</feature>
<dbReference type="PANTHER" id="PTHR10545">
    <property type="entry name" value="DIAMINE N-ACETYLTRANSFERASE"/>
    <property type="match status" value="1"/>
</dbReference>
<dbReference type="InterPro" id="IPR000182">
    <property type="entry name" value="GNAT_dom"/>
</dbReference>
<comment type="caution">
    <text evidence="4">The sequence shown here is derived from an EMBL/GenBank/DDBJ whole genome shotgun (WGS) entry which is preliminary data.</text>
</comment>
<name>A0ABT6WAW3_9ACTN</name>